<accession>A0ABY7VT82</accession>
<dbReference type="RefSeq" id="WP_274151539.1">
    <property type="nucleotide sequence ID" value="NZ_CP117811.1"/>
</dbReference>
<dbReference type="InterPro" id="IPR050744">
    <property type="entry name" value="AI-2_Isomerase_LsrG"/>
</dbReference>
<evidence type="ECO:0000313" key="3">
    <source>
        <dbReference type="Proteomes" id="UP001214250"/>
    </source>
</evidence>
<dbReference type="InterPro" id="IPR007138">
    <property type="entry name" value="ABM_dom"/>
</dbReference>
<dbReference type="GO" id="GO:0004497">
    <property type="term" value="F:monooxygenase activity"/>
    <property type="evidence" value="ECO:0007669"/>
    <property type="project" value="UniProtKB-KW"/>
</dbReference>
<evidence type="ECO:0000259" key="1">
    <source>
        <dbReference type="PROSITE" id="PS51725"/>
    </source>
</evidence>
<dbReference type="PROSITE" id="PS51725">
    <property type="entry name" value="ABM"/>
    <property type="match status" value="1"/>
</dbReference>
<keyword evidence="3" id="KW-1185">Reference proteome</keyword>
<gene>
    <name evidence="2" type="ORF">PQO03_04765</name>
</gene>
<keyword evidence="2" id="KW-0503">Monooxygenase</keyword>
<dbReference type="Pfam" id="PF03992">
    <property type="entry name" value="ABM"/>
    <property type="match status" value="1"/>
</dbReference>
<dbReference type="SUPFAM" id="SSF54909">
    <property type="entry name" value="Dimeric alpha+beta barrel"/>
    <property type="match status" value="1"/>
</dbReference>
<sequence>MITKWIEFTVEENDVNAFSLAMTKLELESSQEQGCAHYSVYQSKDEAALFTVLESWETSEAFEAHRVAPHIAEFKTQCAKMILNKRALELNAIRKEN</sequence>
<reference evidence="2 3" key="1">
    <citation type="submission" date="2023-02" db="EMBL/GenBank/DDBJ databases">
        <title>Genome sequence of Lentisphaera profundi SAORIC-696.</title>
        <authorList>
            <person name="Kim e."/>
            <person name="Cho J.-C."/>
            <person name="Choi A."/>
            <person name="Kang I."/>
        </authorList>
    </citation>
    <scope>NUCLEOTIDE SEQUENCE [LARGE SCALE GENOMIC DNA]</scope>
    <source>
        <strain evidence="2 3">SAORIC-696</strain>
    </source>
</reference>
<feature type="domain" description="ABM" evidence="1">
    <location>
        <begin position="2"/>
        <end position="91"/>
    </location>
</feature>
<dbReference type="InterPro" id="IPR011008">
    <property type="entry name" value="Dimeric_a/b-barrel"/>
</dbReference>
<keyword evidence="2" id="KW-0560">Oxidoreductase</keyword>
<dbReference type="PANTHER" id="PTHR33336:SF15">
    <property type="entry name" value="ABM DOMAIN-CONTAINING PROTEIN"/>
    <property type="match status" value="1"/>
</dbReference>
<dbReference type="Proteomes" id="UP001214250">
    <property type="component" value="Chromosome 1"/>
</dbReference>
<proteinExistence type="predicted"/>
<name>A0ABY7VT82_9BACT</name>
<dbReference type="EMBL" id="CP117811">
    <property type="protein sequence ID" value="WDE97262.1"/>
    <property type="molecule type" value="Genomic_DNA"/>
</dbReference>
<dbReference type="PANTHER" id="PTHR33336">
    <property type="entry name" value="QUINOL MONOOXYGENASE YGIN-RELATED"/>
    <property type="match status" value="1"/>
</dbReference>
<evidence type="ECO:0000313" key="2">
    <source>
        <dbReference type="EMBL" id="WDE97262.1"/>
    </source>
</evidence>
<organism evidence="2 3">
    <name type="scientific">Lentisphaera profundi</name>
    <dbReference type="NCBI Taxonomy" id="1658616"/>
    <lineage>
        <taxon>Bacteria</taxon>
        <taxon>Pseudomonadati</taxon>
        <taxon>Lentisphaerota</taxon>
        <taxon>Lentisphaeria</taxon>
        <taxon>Lentisphaerales</taxon>
        <taxon>Lentisphaeraceae</taxon>
        <taxon>Lentisphaera</taxon>
    </lineage>
</organism>
<dbReference type="Gene3D" id="3.30.70.100">
    <property type="match status" value="1"/>
</dbReference>
<protein>
    <submittedName>
        <fullName evidence="2">Antibiotic biosynthesis monooxygenase</fullName>
    </submittedName>
</protein>